<protein>
    <submittedName>
        <fullName evidence="2">Uncharacterized protein</fullName>
    </submittedName>
</protein>
<dbReference type="Proteomes" id="UP001201273">
    <property type="component" value="Unassembled WGS sequence"/>
</dbReference>
<proteinExistence type="predicted"/>
<organism evidence="2 3">
    <name type="scientific">Motilimonas cestriensis</name>
    <dbReference type="NCBI Taxonomy" id="2742685"/>
    <lineage>
        <taxon>Bacteria</taxon>
        <taxon>Pseudomonadati</taxon>
        <taxon>Pseudomonadota</taxon>
        <taxon>Gammaproteobacteria</taxon>
        <taxon>Alteromonadales</taxon>
        <taxon>Alteromonadales genera incertae sedis</taxon>
        <taxon>Motilimonas</taxon>
    </lineage>
</organism>
<dbReference type="EMBL" id="JAIMJA010000006">
    <property type="protein sequence ID" value="MCE2594625.1"/>
    <property type="molecule type" value="Genomic_DNA"/>
</dbReference>
<evidence type="ECO:0000313" key="2">
    <source>
        <dbReference type="EMBL" id="MCE2594625.1"/>
    </source>
</evidence>
<gene>
    <name evidence="2" type="ORF">K6Y31_07335</name>
</gene>
<feature type="chain" id="PRO_5045606663" evidence="1">
    <location>
        <begin position="29"/>
        <end position="382"/>
    </location>
</feature>
<dbReference type="Gene3D" id="2.60.120.200">
    <property type="match status" value="1"/>
</dbReference>
<dbReference type="RefSeq" id="WP_233052161.1">
    <property type="nucleotide sequence ID" value="NZ_JAIMJA010000006.1"/>
</dbReference>
<name>A0ABS8W817_9GAMM</name>
<keyword evidence="1" id="KW-0732">Signal</keyword>
<keyword evidence="3" id="KW-1185">Reference proteome</keyword>
<evidence type="ECO:0000256" key="1">
    <source>
        <dbReference type="SAM" id="SignalP"/>
    </source>
</evidence>
<comment type="caution">
    <text evidence="2">The sequence shown here is derived from an EMBL/GenBank/DDBJ whole genome shotgun (WGS) entry which is preliminary data.</text>
</comment>
<reference evidence="2 3" key="1">
    <citation type="journal article" date="2022" name="Environ. Microbiol. Rep.">
        <title>Eco-phylogenetic analyses reveal divergent evolution of vitamin B12 metabolism in the marine bacterial family 'Psychromonadaceae'.</title>
        <authorList>
            <person name="Jin X."/>
            <person name="Yang Y."/>
            <person name="Cao H."/>
            <person name="Gao B."/>
            <person name="Zhao Z."/>
        </authorList>
    </citation>
    <scope>NUCLEOTIDE SEQUENCE [LARGE SCALE GENOMIC DNA]</scope>
    <source>
        <strain evidence="2 3">MKS20</strain>
    </source>
</reference>
<feature type="signal peptide" evidence="1">
    <location>
        <begin position="1"/>
        <end position="28"/>
    </location>
</feature>
<accession>A0ABS8W817</accession>
<sequence>MLLFHRPKFIALLTTGLLSWLSISNSQANVIFAEDFEQQPDWVAGYPNTNGVGLRPHANPAPPNWTVIRTDPAYAPSMGDADRHESIEIGAFADKARSGERSVVFYRDAKSEPNWKWWSDGILAKKFDQEYSEVYAEFYIKWAPNSDHPKALSKLFRILHTWGEGGEIFKGFRDGFNGPIAGWNYVHNNYGLRNTIWMRGYPPANHYYLESNPIKGLPREMLSGDMSLNFDNNINDLNQDRVTDNPNTKLVGMKSGLLIPQGGQQGMIHPREFFGDESITGWRKMAFYVKMNSAPGVADGHYEQWIDDQLVFANYQIAWVGKDADKMVGWNAVKLGGNDYIDKSLPDSLRYEDWYAMDDLVVMNAHPHTPSAPSQLSVTRQP</sequence>
<evidence type="ECO:0000313" key="3">
    <source>
        <dbReference type="Proteomes" id="UP001201273"/>
    </source>
</evidence>